<dbReference type="InterPro" id="IPR036429">
    <property type="entry name" value="SpoA-like_sf"/>
</dbReference>
<evidence type="ECO:0000259" key="1">
    <source>
        <dbReference type="Pfam" id="PF01052"/>
    </source>
</evidence>
<accession>A0A845B3L3</accession>
<sequence length="311" mass="32244">MTPQHDFTARRALAQHCAELLPATPPARDLASDCAELASRIASELGRHLGAICGGADLTLAAGEVGRTNTTAFINRLGRKAAHWVTHISGGAALLMSLDHAAALALTDRAYGGTGEVPEALPETLPLSADLTVRQLEAACRDGLERVFASSGADVPALSRRGTDLGQLDPFRGKAECIHFDLTVTAEEQASWTIVVAASLTDMQAMIDCTQLAAGGGQSGVSADAIFHDPLGEPFGDIALPAVAVIAELTLPLARLAALTPGDLIPLSIARQVPLHIGGVPLAWGSVGAQDDRVALKITRISENLPKGINT</sequence>
<dbReference type="SUPFAM" id="SSF101801">
    <property type="entry name" value="Surface presentation of antigens (SPOA)"/>
    <property type="match status" value="1"/>
</dbReference>
<dbReference type="EMBL" id="WTYL01000002">
    <property type="protein sequence ID" value="MXP44948.1"/>
    <property type="molecule type" value="Genomic_DNA"/>
</dbReference>
<protein>
    <recommendedName>
        <fullName evidence="1">Flagellar motor switch protein FliN-like C-terminal domain-containing protein</fullName>
    </recommendedName>
</protein>
<proteinExistence type="predicted"/>
<gene>
    <name evidence="2" type="ORF">GRI65_10820</name>
</gene>
<dbReference type="InterPro" id="IPR001543">
    <property type="entry name" value="FliN-like_C"/>
</dbReference>
<dbReference type="RefSeq" id="WP_160756477.1">
    <property type="nucleotide sequence ID" value="NZ_WTYL01000002.1"/>
</dbReference>
<dbReference type="Pfam" id="PF01052">
    <property type="entry name" value="FliMN_C"/>
    <property type="match status" value="1"/>
</dbReference>
<evidence type="ECO:0000313" key="2">
    <source>
        <dbReference type="EMBL" id="MXP44948.1"/>
    </source>
</evidence>
<dbReference type="Proteomes" id="UP000431922">
    <property type="component" value="Unassembled WGS sequence"/>
</dbReference>
<dbReference type="Gene3D" id="2.30.330.10">
    <property type="entry name" value="SpoA-like"/>
    <property type="match status" value="1"/>
</dbReference>
<comment type="caution">
    <text evidence="2">The sequence shown here is derived from an EMBL/GenBank/DDBJ whole genome shotgun (WGS) entry which is preliminary data.</text>
</comment>
<reference evidence="2 3" key="1">
    <citation type="submission" date="2019-12" db="EMBL/GenBank/DDBJ databases">
        <title>Genomic-based taxomic classification of the family Erythrobacteraceae.</title>
        <authorList>
            <person name="Xu L."/>
        </authorList>
    </citation>
    <scope>NUCLEOTIDE SEQUENCE [LARGE SCALE GENOMIC DNA]</scope>
    <source>
        <strain evidence="2 3">KCTC 42453</strain>
    </source>
</reference>
<name>A0A845B3L3_9SPHN</name>
<evidence type="ECO:0000313" key="3">
    <source>
        <dbReference type="Proteomes" id="UP000431922"/>
    </source>
</evidence>
<organism evidence="2 3">
    <name type="scientific">Allopontixanthobacter sediminis</name>
    <dbReference type="NCBI Taxonomy" id="1689985"/>
    <lineage>
        <taxon>Bacteria</taxon>
        <taxon>Pseudomonadati</taxon>
        <taxon>Pseudomonadota</taxon>
        <taxon>Alphaproteobacteria</taxon>
        <taxon>Sphingomonadales</taxon>
        <taxon>Erythrobacteraceae</taxon>
        <taxon>Allopontixanthobacter</taxon>
    </lineage>
</organism>
<keyword evidence="3" id="KW-1185">Reference proteome</keyword>
<feature type="domain" description="Flagellar motor switch protein FliN-like C-terminal" evidence="1">
    <location>
        <begin position="237"/>
        <end position="301"/>
    </location>
</feature>
<dbReference type="OrthoDB" id="7421075at2"/>
<dbReference type="AlphaFoldDB" id="A0A845B3L3"/>